<evidence type="ECO:0000313" key="2">
    <source>
        <dbReference type="Proteomes" id="UP000254664"/>
    </source>
</evidence>
<proteinExistence type="predicted"/>
<gene>
    <name evidence="1" type="ORF">NCTC9836_00470</name>
</gene>
<dbReference type="EMBL" id="UFWZ01000001">
    <property type="protein sequence ID" value="SUY45839.1"/>
    <property type="molecule type" value="Genomic_DNA"/>
</dbReference>
<organism evidence="1 2">
    <name type="scientific">Clostridium putrefaciens</name>
    <dbReference type="NCBI Taxonomy" id="99675"/>
    <lineage>
        <taxon>Bacteria</taxon>
        <taxon>Bacillati</taxon>
        <taxon>Bacillota</taxon>
        <taxon>Clostridia</taxon>
        <taxon>Eubacteriales</taxon>
        <taxon>Clostridiaceae</taxon>
        <taxon>Clostridium</taxon>
    </lineage>
</organism>
<evidence type="ECO:0000313" key="1">
    <source>
        <dbReference type="EMBL" id="SUY45839.1"/>
    </source>
</evidence>
<accession>A0A381J598</accession>
<dbReference type="AlphaFoldDB" id="A0A381J598"/>
<reference evidence="1 2" key="1">
    <citation type="submission" date="2018-06" db="EMBL/GenBank/DDBJ databases">
        <authorList>
            <consortium name="Pathogen Informatics"/>
            <person name="Doyle S."/>
        </authorList>
    </citation>
    <scope>NUCLEOTIDE SEQUENCE [LARGE SCALE GENOMIC DNA]</scope>
    <source>
        <strain evidence="1 2">NCTC9836</strain>
    </source>
</reference>
<protein>
    <submittedName>
        <fullName evidence="1">Uncharacterized protein</fullName>
    </submittedName>
</protein>
<dbReference type="Proteomes" id="UP000254664">
    <property type="component" value="Unassembled WGS sequence"/>
</dbReference>
<dbReference type="OrthoDB" id="1932158at2"/>
<name>A0A381J598_9CLOT</name>
<sequence length="108" mass="12551">MEINTDIKDLRDLTLIRFIVKKDCGTYFKARGYSGEKYIIIKNDASKHLKEASDASYHVIKEEKGVLIKRQVCYPISSAEFEDLFYKFNPEGPKSMKELNGFEEFQSN</sequence>
<keyword evidence="2" id="KW-1185">Reference proteome</keyword>
<dbReference type="RefSeq" id="WP_115640292.1">
    <property type="nucleotide sequence ID" value="NZ_UFWZ01000001.1"/>
</dbReference>